<protein>
    <submittedName>
        <fullName evidence="1">Uncharacterized protein</fullName>
    </submittedName>
</protein>
<evidence type="ECO:0000313" key="2">
    <source>
        <dbReference type="Proteomes" id="UP000030854"/>
    </source>
</evidence>
<reference evidence="1 2" key="1">
    <citation type="journal article" date="2014" name="BMC Genomics">
        <title>Adaptive genomic structural variation in the grape powdery mildew pathogen, Erysiphe necator.</title>
        <authorList>
            <person name="Jones L."/>
            <person name="Riaz S."/>
            <person name="Morales-Cruz A."/>
            <person name="Amrine K.C."/>
            <person name="McGuire B."/>
            <person name="Gubler W.D."/>
            <person name="Walker M.A."/>
            <person name="Cantu D."/>
        </authorList>
    </citation>
    <scope>NUCLEOTIDE SEQUENCE [LARGE SCALE GENOMIC DNA]</scope>
    <source>
        <strain evidence="2">c</strain>
    </source>
</reference>
<proteinExistence type="predicted"/>
<comment type="caution">
    <text evidence="1">The sequence shown here is derived from an EMBL/GenBank/DDBJ whole genome shotgun (WGS) entry which is preliminary data.</text>
</comment>
<accession>A0A0B1P7I3</accession>
<keyword evidence="2" id="KW-1185">Reference proteome</keyword>
<dbReference type="AlphaFoldDB" id="A0A0B1P7I3"/>
<dbReference type="HOGENOM" id="CLU_1391161_0_0_1"/>
<dbReference type="Proteomes" id="UP000030854">
    <property type="component" value="Unassembled WGS sequence"/>
</dbReference>
<organism evidence="1 2">
    <name type="scientific">Uncinula necator</name>
    <name type="common">Grape powdery mildew</name>
    <dbReference type="NCBI Taxonomy" id="52586"/>
    <lineage>
        <taxon>Eukaryota</taxon>
        <taxon>Fungi</taxon>
        <taxon>Dikarya</taxon>
        <taxon>Ascomycota</taxon>
        <taxon>Pezizomycotina</taxon>
        <taxon>Leotiomycetes</taxon>
        <taxon>Erysiphales</taxon>
        <taxon>Erysiphaceae</taxon>
        <taxon>Erysiphe</taxon>
    </lineage>
</organism>
<evidence type="ECO:0000313" key="1">
    <source>
        <dbReference type="EMBL" id="KHJ32634.1"/>
    </source>
</evidence>
<gene>
    <name evidence="1" type="ORF">EV44_g5926</name>
</gene>
<name>A0A0B1P7I3_UNCNE</name>
<sequence>MALPLVLKRALPPEPPDAGNRVLITKSTIGKAPRTTSARSNLLSKTRWTQEEIVIEKVLCKVHSSSYRSLDSDVSMEVNTVVDAEDGSNLDSFGEGPLFSINPQLVSLISPKSTHIQSDCNQGSVTSLMTAIKGLVDLTNDYLQSPETQHPGIGSDFLALLSDGASRAIRGQRVYLSALDITKATPAKTNYSKISH</sequence>
<dbReference type="EMBL" id="JNVN01001930">
    <property type="protein sequence ID" value="KHJ32634.1"/>
    <property type="molecule type" value="Genomic_DNA"/>
</dbReference>